<proteinExistence type="predicted"/>
<reference evidence="2 3" key="1">
    <citation type="submission" date="2021-06" db="EMBL/GenBank/DDBJ databases">
        <authorList>
            <person name="Palmer J.M."/>
        </authorList>
    </citation>
    <scope>NUCLEOTIDE SEQUENCE [LARGE SCALE GENOMIC DNA]</scope>
    <source>
        <strain evidence="2 3">AS_MEX2019</strain>
        <tissue evidence="2">Muscle</tissue>
    </source>
</reference>
<evidence type="ECO:0000256" key="1">
    <source>
        <dbReference type="SAM" id="MobiDB-lite"/>
    </source>
</evidence>
<name>A0ABV0XJ96_9TELE</name>
<feature type="compositionally biased region" description="Polar residues" evidence="1">
    <location>
        <begin position="78"/>
        <end position="93"/>
    </location>
</feature>
<comment type="caution">
    <text evidence="2">The sequence shown here is derived from an EMBL/GenBank/DDBJ whole genome shotgun (WGS) entry which is preliminary data.</text>
</comment>
<evidence type="ECO:0000313" key="3">
    <source>
        <dbReference type="Proteomes" id="UP001469553"/>
    </source>
</evidence>
<keyword evidence="3" id="KW-1185">Reference proteome</keyword>
<feature type="compositionally biased region" description="Polar residues" evidence="1">
    <location>
        <begin position="9"/>
        <end position="24"/>
    </location>
</feature>
<sequence length="93" mass="10239">MFRPLLENQGCSSSDRQAPYNPTISRSASWSSSLGDGSASEDSDTETEQQSSQSTQREHSNSMQKDPPPGVEPRTFLLQGNSATNYSTMQPFY</sequence>
<evidence type="ECO:0000313" key="2">
    <source>
        <dbReference type="EMBL" id="MEQ2281546.1"/>
    </source>
</evidence>
<dbReference type="EMBL" id="JAHRIP010003953">
    <property type="protein sequence ID" value="MEQ2281546.1"/>
    <property type="molecule type" value="Genomic_DNA"/>
</dbReference>
<feature type="compositionally biased region" description="Low complexity" evidence="1">
    <location>
        <begin position="25"/>
        <end position="38"/>
    </location>
</feature>
<feature type="region of interest" description="Disordered" evidence="1">
    <location>
        <begin position="1"/>
        <end position="93"/>
    </location>
</feature>
<protein>
    <submittedName>
        <fullName evidence="2">Uncharacterized protein</fullName>
    </submittedName>
</protein>
<accession>A0ABV0XJ96</accession>
<gene>
    <name evidence="2" type="ORF">AMECASPLE_031592</name>
</gene>
<dbReference type="Proteomes" id="UP001469553">
    <property type="component" value="Unassembled WGS sequence"/>
</dbReference>
<organism evidence="2 3">
    <name type="scientific">Ameca splendens</name>
    <dbReference type="NCBI Taxonomy" id="208324"/>
    <lineage>
        <taxon>Eukaryota</taxon>
        <taxon>Metazoa</taxon>
        <taxon>Chordata</taxon>
        <taxon>Craniata</taxon>
        <taxon>Vertebrata</taxon>
        <taxon>Euteleostomi</taxon>
        <taxon>Actinopterygii</taxon>
        <taxon>Neopterygii</taxon>
        <taxon>Teleostei</taxon>
        <taxon>Neoteleostei</taxon>
        <taxon>Acanthomorphata</taxon>
        <taxon>Ovalentaria</taxon>
        <taxon>Atherinomorphae</taxon>
        <taxon>Cyprinodontiformes</taxon>
        <taxon>Goodeidae</taxon>
        <taxon>Ameca</taxon>
    </lineage>
</organism>